<proteinExistence type="inferred from homology"/>
<name>A0A495X1Q5_9PSEU</name>
<evidence type="ECO:0000313" key="6">
    <source>
        <dbReference type="Proteomes" id="UP000272729"/>
    </source>
</evidence>
<dbReference type="PANTHER" id="PTHR10412">
    <property type="entry name" value="MANNOSYL-OLIGOSACCHARIDE GLUCOSIDASE"/>
    <property type="match status" value="1"/>
</dbReference>
<evidence type="ECO:0000313" key="5">
    <source>
        <dbReference type="EMBL" id="RKT67880.1"/>
    </source>
</evidence>
<comment type="similarity">
    <text evidence="1">Belongs to the glycosyl hydrolase 63 family.</text>
</comment>
<dbReference type="GO" id="GO:0006487">
    <property type="term" value="P:protein N-linked glycosylation"/>
    <property type="evidence" value="ECO:0007669"/>
    <property type="project" value="TreeGrafter"/>
</dbReference>
<keyword evidence="6" id="KW-1185">Reference proteome</keyword>
<dbReference type="InterPro" id="IPR012341">
    <property type="entry name" value="6hp_glycosidase-like_sf"/>
</dbReference>
<dbReference type="OrthoDB" id="9798687at2"/>
<comment type="caution">
    <text evidence="5">The sequence shown here is derived from an EMBL/GenBank/DDBJ whole genome shotgun (WGS) entry which is preliminary data.</text>
</comment>
<dbReference type="RefSeq" id="WP_121218479.1">
    <property type="nucleotide sequence ID" value="NZ_JBIUBA010000030.1"/>
</dbReference>
<dbReference type="SUPFAM" id="SSF48208">
    <property type="entry name" value="Six-hairpin glycosidases"/>
    <property type="match status" value="1"/>
</dbReference>
<dbReference type="Proteomes" id="UP000272729">
    <property type="component" value="Unassembled WGS sequence"/>
</dbReference>
<evidence type="ECO:0000256" key="3">
    <source>
        <dbReference type="ARBA" id="ARBA00023295"/>
    </source>
</evidence>
<evidence type="ECO:0000256" key="1">
    <source>
        <dbReference type="ARBA" id="ARBA00010833"/>
    </source>
</evidence>
<accession>A0A495X1Q5</accession>
<organism evidence="5 6">
    <name type="scientific">Saccharothrix variisporea</name>
    <dbReference type="NCBI Taxonomy" id="543527"/>
    <lineage>
        <taxon>Bacteria</taxon>
        <taxon>Bacillati</taxon>
        <taxon>Actinomycetota</taxon>
        <taxon>Actinomycetes</taxon>
        <taxon>Pseudonocardiales</taxon>
        <taxon>Pseudonocardiaceae</taxon>
        <taxon>Saccharothrix</taxon>
    </lineage>
</organism>
<evidence type="ECO:0000259" key="4">
    <source>
        <dbReference type="Pfam" id="PF22422"/>
    </source>
</evidence>
<sequence length="572" mass="62193">MVDFSVREIPFSHRGSWLNLSPVVGLATYADDLHLVSHRNGMHAVLRLVPVRGRERVPAAVTADPAVLTWTAERGQVRAAFESPTALRISGRGLGLSIAAADDTLTPFTGTYLFFDPVSSAPVFTSYETGHRYRVTVLAGNAHRSGAWSLGTAERAIVVGDDGGAWEVVLEELTTAREPVGVRPPFEDVVAGTRRAFAAFTDAVAPWRSDRTPAAELACYVLWSAVVDPAGFIGRPAVLMSKHWMDKVWSWDHCFTALALAAGEPRLAWDQLQVVFDHQTPEGALPDSITHAEVLYNFVKPPVHGWAVARLRERLPGGLPRSELADLYHRLSAWTRFWLDHRRAPGEPLPHYEHGNDSGWDNSTVFQGPGAVQSADLPAFLVLQMRELARLAWEGGDAVAATRWTREAAAVQSELMRRLWNGSAFTSRSVGGAPRTTASLLDLMPVVLGDQLPSAVRGVVAAGVARHLTPVGLSTELPDSPAYEADGYWRGPVWAPATVLVEDGLRRGGSVELADEVSARFRALCEKSGFAENFDALTGQGLRDRAYTWTAAAYLLLAGDAESRRHLPTARG</sequence>
<reference evidence="5 6" key="1">
    <citation type="submission" date="2018-10" db="EMBL/GenBank/DDBJ databases">
        <title>Sequencing the genomes of 1000 actinobacteria strains.</title>
        <authorList>
            <person name="Klenk H.-P."/>
        </authorList>
    </citation>
    <scope>NUCLEOTIDE SEQUENCE [LARGE SCALE GENOMIC DNA]</scope>
    <source>
        <strain evidence="5 6">DSM 43911</strain>
    </source>
</reference>
<feature type="domain" description="Mannosylglycerate hydrolase MGH1-like glycoside hydrolase" evidence="4">
    <location>
        <begin position="247"/>
        <end position="550"/>
    </location>
</feature>
<protein>
    <submittedName>
        <fullName evidence="5">Glycogen debranching enzyme</fullName>
    </submittedName>
</protein>
<dbReference type="EMBL" id="RBXR01000001">
    <property type="protein sequence ID" value="RKT67880.1"/>
    <property type="molecule type" value="Genomic_DNA"/>
</dbReference>
<keyword evidence="2" id="KW-0378">Hydrolase</keyword>
<dbReference type="Pfam" id="PF22422">
    <property type="entry name" value="MGH1-like_GH"/>
    <property type="match status" value="1"/>
</dbReference>
<dbReference type="InterPro" id="IPR054491">
    <property type="entry name" value="MGH1-like_GH"/>
</dbReference>
<dbReference type="AlphaFoldDB" id="A0A495X1Q5"/>
<dbReference type="GO" id="GO:0004573">
    <property type="term" value="F:Glc3Man9GlcNAc2 oligosaccharide glucosidase activity"/>
    <property type="evidence" value="ECO:0007669"/>
    <property type="project" value="InterPro"/>
</dbReference>
<dbReference type="InterPro" id="IPR004888">
    <property type="entry name" value="Glycoside_hydrolase_63"/>
</dbReference>
<dbReference type="PANTHER" id="PTHR10412:SF11">
    <property type="entry name" value="MANNOSYL-OLIGOSACCHARIDE GLUCOSIDASE"/>
    <property type="match status" value="1"/>
</dbReference>
<gene>
    <name evidence="5" type="ORF">DFJ66_1057</name>
</gene>
<dbReference type="Gene3D" id="1.50.10.10">
    <property type="match status" value="1"/>
</dbReference>
<dbReference type="GO" id="GO:0009311">
    <property type="term" value="P:oligosaccharide metabolic process"/>
    <property type="evidence" value="ECO:0007669"/>
    <property type="project" value="InterPro"/>
</dbReference>
<evidence type="ECO:0000256" key="2">
    <source>
        <dbReference type="ARBA" id="ARBA00022801"/>
    </source>
</evidence>
<keyword evidence="3" id="KW-0326">Glycosidase</keyword>
<dbReference type="InterPro" id="IPR008928">
    <property type="entry name" value="6-hairpin_glycosidase_sf"/>
</dbReference>